<dbReference type="PRINTS" id="PR00385">
    <property type="entry name" value="P450"/>
</dbReference>
<evidence type="ECO:0000313" key="7">
    <source>
        <dbReference type="Proteomes" id="UP001633002"/>
    </source>
</evidence>
<evidence type="ECO:0000256" key="1">
    <source>
        <dbReference type="ARBA" id="ARBA00022723"/>
    </source>
</evidence>
<dbReference type="GO" id="GO:0004497">
    <property type="term" value="F:monooxygenase activity"/>
    <property type="evidence" value="ECO:0007669"/>
    <property type="project" value="UniProtKB-KW"/>
</dbReference>
<feature type="binding site" description="axial binding residue" evidence="3">
    <location>
        <position position="437"/>
    </location>
    <ligand>
        <name>heme</name>
        <dbReference type="ChEBI" id="CHEBI:30413"/>
    </ligand>
    <ligandPart>
        <name>Fe</name>
        <dbReference type="ChEBI" id="CHEBI:18248"/>
    </ligandPart>
</feature>
<keyword evidence="5" id="KW-1133">Transmembrane helix</keyword>
<dbReference type="Proteomes" id="UP001633002">
    <property type="component" value="Unassembled WGS sequence"/>
</dbReference>
<evidence type="ECO:0000256" key="3">
    <source>
        <dbReference type="PIRSR" id="PIRSR602401-1"/>
    </source>
</evidence>
<keyword evidence="2 3" id="KW-0408">Iron</keyword>
<keyword evidence="4" id="KW-0503">Monooxygenase</keyword>
<sequence>MWTEESTNAVQQIVTTLSVFCIVFVIRAWWNWQTAGLGLKSIPSKGSLGWPIVGESLSVIGCTGDFTFERWLRERIQKYGPMFKSHLFLKPSILMTTAEEVKFVLEDPHKQMRNGAPESLKRIFGSTSIFALEGEEHRHVYKILNDSILMPELKKKTSEFNRIMRHSLSSWDGNTLDILGAMQTIIFKLMTFNFFGIPWEGEIADRIASLLDTVVLGPTCLPFYFPGTDFYKASNAKRKVTEIVLPIIRQLRSAETGGTSKYASSAEKFPYQNLFDVKLNGKEISDTAVCDILMSPILTGGQGPGTVVGLAIYHLTNNPSMLQKAQAEVDQVRKQKEELGETDLSVSDLKDLKYLNQVYNEVLRISTIVPGGGRVALSDIHFNGHVIPKGWFMLAPFVLIHMDPELYPEPSKFDPDRFETPPNPGKFLPFGRGYRTCVGRDFTRLVVLMALYHILSNFTWDVVSCSGKLKYLPFVKMIGEFQLSFRSRTHLP</sequence>
<dbReference type="EMBL" id="JBJQOH010000003">
    <property type="protein sequence ID" value="KAL3692036.1"/>
    <property type="molecule type" value="Genomic_DNA"/>
</dbReference>
<dbReference type="Gene3D" id="1.10.630.10">
    <property type="entry name" value="Cytochrome P450"/>
    <property type="match status" value="1"/>
</dbReference>
<comment type="similarity">
    <text evidence="4">Belongs to the cytochrome P450 family.</text>
</comment>
<dbReference type="Pfam" id="PF00067">
    <property type="entry name" value="p450"/>
    <property type="match status" value="1"/>
</dbReference>
<keyword evidence="4" id="KW-0560">Oxidoreductase</keyword>
<evidence type="ECO:0000313" key="6">
    <source>
        <dbReference type="EMBL" id="KAL3692036.1"/>
    </source>
</evidence>
<organism evidence="6 7">
    <name type="scientific">Riccia sorocarpa</name>
    <dbReference type="NCBI Taxonomy" id="122646"/>
    <lineage>
        <taxon>Eukaryota</taxon>
        <taxon>Viridiplantae</taxon>
        <taxon>Streptophyta</taxon>
        <taxon>Embryophyta</taxon>
        <taxon>Marchantiophyta</taxon>
        <taxon>Marchantiopsida</taxon>
        <taxon>Marchantiidae</taxon>
        <taxon>Marchantiales</taxon>
        <taxon>Ricciaceae</taxon>
        <taxon>Riccia</taxon>
    </lineage>
</organism>
<dbReference type="InterPro" id="IPR036396">
    <property type="entry name" value="Cyt_P450_sf"/>
</dbReference>
<dbReference type="PANTHER" id="PTHR24286">
    <property type="entry name" value="CYTOCHROME P450 26"/>
    <property type="match status" value="1"/>
</dbReference>
<dbReference type="InterPro" id="IPR001128">
    <property type="entry name" value="Cyt_P450"/>
</dbReference>
<evidence type="ECO:0008006" key="8">
    <source>
        <dbReference type="Google" id="ProtNLM"/>
    </source>
</evidence>
<dbReference type="GO" id="GO:0046872">
    <property type="term" value="F:metal ion binding"/>
    <property type="evidence" value="ECO:0007669"/>
    <property type="project" value="UniProtKB-KW"/>
</dbReference>
<proteinExistence type="inferred from homology"/>
<keyword evidence="5" id="KW-0472">Membrane</keyword>
<name>A0ABD3HPI1_9MARC</name>
<dbReference type="PANTHER" id="PTHR24286:SF356">
    <property type="entry name" value="ENT-KAURENOIC ACID OXIDASE 2"/>
    <property type="match status" value="1"/>
</dbReference>
<dbReference type="AlphaFoldDB" id="A0ABD3HPI1"/>
<comment type="cofactor">
    <cofactor evidence="3">
        <name>heme</name>
        <dbReference type="ChEBI" id="CHEBI:30413"/>
    </cofactor>
</comment>
<evidence type="ECO:0000256" key="5">
    <source>
        <dbReference type="SAM" id="Phobius"/>
    </source>
</evidence>
<keyword evidence="5" id="KW-0812">Transmembrane</keyword>
<dbReference type="PRINTS" id="PR00463">
    <property type="entry name" value="EP450I"/>
</dbReference>
<dbReference type="SUPFAM" id="SSF48264">
    <property type="entry name" value="Cytochrome P450"/>
    <property type="match status" value="1"/>
</dbReference>
<dbReference type="PROSITE" id="PS00086">
    <property type="entry name" value="CYTOCHROME_P450"/>
    <property type="match status" value="1"/>
</dbReference>
<reference evidence="6 7" key="1">
    <citation type="submission" date="2024-09" db="EMBL/GenBank/DDBJ databases">
        <title>Chromosome-scale assembly of Riccia sorocarpa.</title>
        <authorList>
            <person name="Paukszto L."/>
        </authorList>
    </citation>
    <scope>NUCLEOTIDE SEQUENCE [LARGE SCALE GENOMIC DNA]</scope>
    <source>
        <strain evidence="6">LP-2024</strain>
        <tissue evidence="6">Aerial parts of the thallus</tissue>
    </source>
</reference>
<comment type="caution">
    <text evidence="6">The sequence shown here is derived from an EMBL/GenBank/DDBJ whole genome shotgun (WGS) entry which is preliminary data.</text>
</comment>
<evidence type="ECO:0000256" key="4">
    <source>
        <dbReference type="RuleBase" id="RU000461"/>
    </source>
</evidence>
<gene>
    <name evidence="6" type="ORF">R1sor_005687</name>
</gene>
<keyword evidence="1 3" id="KW-0479">Metal-binding</keyword>
<keyword evidence="7" id="KW-1185">Reference proteome</keyword>
<dbReference type="InterPro" id="IPR017972">
    <property type="entry name" value="Cyt_P450_CS"/>
</dbReference>
<keyword evidence="3 4" id="KW-0349">Heme</keyword>
<evidence type="ECO:0000256" key="2">
    <source>
        <dbReference type="ARBA" id="ARBA00023004"/>
    </source>
</evidence>
<accession>A0ABD3HPI1</accession>
<protein>
    <recommendedName>
        <fullName evidence="8">Cytochrome P450</fullName>
    </recommendedName>
</protein>
<feature type="transmembrane region" description="Helical" evidence="5">
    <location>
        <begin position="12"/>
        <end position="30"/>
    </location>
</feature>
<dbReference type="InterPro" id="IPR002401">
    <property type="entry name" value="Cyt_P450_E_grp-I"/>
</dbReference>